<gene>
    <name evidence="1" type="ORF">GTC17262_18040</name>
</gene>
<dbReference type="AlphaFoldDB" id="A0AB33JIU6"/>
<proteinExistence type="predicted"/>
<accession>A0AB33JIU6</accession>
<sequence>MKSKHNYNGEDFYKLIESLARIGFTDKDIAERLNIDSKTFSKMKNGHCHFWTQEQNRTRSERIVAALSKGRTEIVALMRVAYLRVALGGKMLKSVVKEYIVSVDTDGNPTGGRVLHGMTERETELPPNMKALSKWLYHFDADWRFFFLRAGYYLVKKHLLDRKVERITGQLHSYLFLVIVYEFSSWVSGNR</sequence>
<protein>
    <submittedName>
        <fullName evidence="1">Uncharacterized protein</fullName>
    </submittedName>
</protein>
<organism evidence="1">
    <name type="scientific">Prevotella sp. GTC17262</name>
    <dbReference type="NCBI Taxonomy" id="3236797"/>
    <lineage>
        <taxon>Bacteria</taxon>
        <taxon>Pseudomonadati</taxon>
        <taxon>Bacteroidota</taxon>
        <taxon>Bacteroidia</taxon>
        <taxon>Bacteroidales</taxon>
        <taxon>Prevotellaceae</taxon>
        <taxon>Prevotella</taxon>
    </lineage>
</organism>
<dbReference type="EMBL" id="AP035789">
    <property type="protein sequence ID" value="BFO81613.1"/>
    <property type="molecule type" value="Genomic_DNA"/>
</dbReference>
<reference evidence="1" key="1">
    <citation type="submission" date="2024-07" db="EMBL/GenBank/DDBJ databases">
        <title>Complete genome sequence of Prevotella sp. YM-2024 GTC17262.</title>
        <authorList>
            <person name="Hayashi M."/>
            <person name="Muto Y."/>
            <person name="Tanaka K."/>
            <person name="Niwa H."/>
        </authorList>
    </citation>
    <scope>NUCLEOTIDE SEQUENCE</scope>
    <source>
        <strain evidence="1">GTC17262</strain>
    </source>
</reference>
<name>A0AB33JIU6_9BACT</name>
<evidence type="ECO:0000313" key="1">
    <source>
        <dbReference type="EMBL" id="BFO81613.1"/>
    </source>
</evidence>